<evidence type="ECO:0000313" key="2">
    <source>
        <dbReference type="EMBL" id="ROQ19804.1"/>
    </source>
</evidence>
<keyword evidence="1" id="KW-0732">Signal</keyword>
<dbReference type="OrthoDB" id="7172943at2"/>
<comment type="caution">
    <text evidence="2">The sequence shown here is derived from an EMBL/GenBank/DDBJ whole genome shotgun (WGS) entry which is preliminary data.</text>
</comment>
<dbReference type="AlphaFoldDB" id="A0A3N1NJ09"/>
<feature type="signal peptide" evidence="1">
    <location>
        <begin position="1"/>
        <end position="18"/>
    </location>
</feature>
<sequence>MKKPIAALMMVLFISACAAPEVYLPASDGGYGYRESQIADNRYRVSFKMRGDTQFEAMDYALLRAAELTLIADYDWFVVADRQVDGENWESGSQVTASRTREVERRCGLLGCTTSSRPSMTYGAEINSGNRAESEVILEIRLGKGVRPTEVDSYDALEVRNNLRKRVN</sequence>
<keyword evidence="3" id="KW-1185">Reference proteome</keyword>
<dbReference type="Proteomes" id="UP000273643">
    <property type="component" value="Unassembled WGS sequence"/>
</dbReference>
<proteinExistence type="predicted"/>
<evidence type="ECO:0000313" key="3">
    <source>
        <dbReference type="Proteomes" id="UP000273643"/>
    </source>
</evidence>
<dbReference type="NCBIfam" id="NF047637">
    <property type="entry name" value="lipo_CC0125"/>
    <property type="match status" value="1"/>
</dbReference>
<organism evidence="2 3">
    <name type="scientific">Marinimicrobium koreense</name>
    <dbReference type="NCBI Taxonomy" id="306545"/>
    <lineage>
        <taxon>Bacteria</taxon>
        <taxon>Pseudomonadati</taxon>
        <taxon>Pseudomonadota</taxon>
        <taxon>Gammaproteobacteria</taxon>
        <taxon>Cellvibrionales</taxon>
        <taxon>Cellvibrionaceae</taxon>
        <taxon>Marinimicrobium</taxon>
    </lineage>
</organism>
<protein>
    <recommendedName>
        <fullName evidence="4">Lipoprotein</fullName>
    </recommendedName>
</protein>
<reference evidence="2 3" key="1">
    <citation type="submission" date="2018-11" db="EMBL/GenBank/DDBJ databases">
        <title>Genomic Encyclopedia of Type Strains, Phase IV (KMG-IV): sequencing the most valuable type-strain genomes for metagenomic binning, comparative biology and taxonomic classification.</title>
        <authorList>
            <person name="Goeker M."/>
        </authorList>
    </citation>
    <scope>NUCLEOTIDE SEQUENCE [LARGE SCALE GENOMIC DNA]</scope>
    <source>
        <strain evidence="2 3">DSM 16974</strain>
    </source>
</reference>
<feature type="chain" id="PRO_5018111338" description="Lipoprotein" evidence="1">
    <location>
        <begin position="19"/>
        <end position="168"/>
    </location>
</feature>
<dbReference type="EMBL" id="RJUK01000001">
    <property type="protein sequence ID" value="ROQ19804.1"/>
    <property type="molecule type" value="Genomic_DNA"/>
</dbReference>
<evidence type="ECO:0008006" key="4">
    <source>
        <dbReference type="Google" id="ProtNLM"/>
    </source>
</evidence>
<dbReference type="PROSITE" id="PS51257">
    <property type="entry name" value="PROKAR_LIPOPROTEIN"/>
    <property type="match status" value="1"/>
</dbReference>
<accession>A0A3N1NJ09</accession>
<name>A0A3N1NJ09_9GAMM</name>
<evidence type="ECO:0000256" key="1">
    <source>
        <dbReference type="SAM" id="SignalP"/>
    </source>
</evidence>
<dbReference type="RefSeq" id="WP_123637103.1">
    <property type="nucleotide sequence ID" value="NZ_RJUK01000001.1"/>
</dbReference>
<gene>
    <name evidence="2" type="ORF">EDC38_0392</name>
</gene>